<sequence length="65" mass="7452">ILPALSLNGIIHVEVKEGSYDHESFRDFIEHLLEEMNPFPAKNSIIVLDNASIHRSPEIRELVEE</sequence>
<feature type="domain" description="Tc1-like transposase DDE" evidence="1">
    <location>
        <begin position="3"/>
        <end position="65"/>
    </location>
</feature>
<protein>
    <recommendedName>
        <fullName evidence="1">Tc1-like transposase DDE domain-containing protein</fullName>
    </recommendedName>
</protein>
<dbReference type="Proteomes" id="UP000886523">
    <property type="component" value="Unassembled WGS sequence"/>
</dbReference>
<evidence type="ECO:0000313" key="3">
    <source>
        <dbReference type="Proteomes" id="UP000886523"/>
    </source>
</evidence>
<feature type="non-terminal residue" evidence="2">
    <location>
        <position position="65"/>
    </location>
</feature>
<feature type="non-terminal residue" evidence="2">
    <location>
        <position position="1"/>
    </location>
</feature>
<proteinExistence type="predicted"/>
<dbReference type="InterPro" id="IPR038717">
    <property type="entry name" value="Tc1-like_DDE_dom"/>
</dbReference>
<comment type="caution">
    <text evidence="2">The sequence shown here is derived from an EMBL/GenBank/DDBJ whole genome shotgun (WGS) entry which is preliminary data.</text>
</comment>
<dbReference type="GO" id="GO:0003676">
    <property type="term" value="F:nucleic acid binding"/>
    <property type="evidence" value="ECO:0007669"/>
    <property type="project" value="InterPro"/>
</dbReference>
<gene>
    <name evidence="2" type="ORF">BS47DRAFT_1244612</name>
</gene>
<dbReference type="Pfam" id="PF13358">
    <property type="entry name" value="DDE_3"/>
    <property type="match status" value="1"/>
</dbReference>
<accession>A0A9P6DPS4</accession>
<evidence type="ECO:0000259" key="1">
    <source>
        <dbReference type="Pfam" id="PF13358"/>
    </source>
</evidence>
<evidence type="ECO:0000313" key="2">
    <source>
        <dbReference type="EMBL" id="KAF9506618.1"/>
    </source>
</evidence>
<dbReference type="AlphaFoldDB" id="A0A9P6DPS4"/>
<dbReference type="EMBL" id="MU129105">
    <property type="protein sequence ID" value="KAF9506618.1"/>
    <property type="molecule type" value="Genomic_DNA"/>
</dbReference>
<dbReference type="Gene3D" id="3.30.420.10">
    <property type="entry name" value="Ribonuclease H-like superfamily/Ribonuclease H"/>
    <property type="match status" value="1"/>
</dbReference>
<reference evidence="2" key="1">
    <citation type="journal article" date="2020" name="Nat. Commun.">
        <title>Large-scale genome sequencing of mycorrhizal fungi provides insights into the early evolution of symbiotic traits.</title>
        <authorList>
            <person name="Miyauchi S."/>
            <person name="Kiss E."/>
            <person name="Kuo A."/>
            <person name="Drula E."/>
            <person name="Kohler A."/>
            <person name="Sanchez-Garcia M."/>
            <person name="Morin E."/>
            <person name="Andreopoulos B."/>
            <person name="Barry K.W."/>
            <person name="Bonito G."/>
            <person name="Buee M."/>
            <person name="Carver A."/>
            <person name="Chen C."/>
            <person name="Cichocki N."/>
            <person name="Clum A."/>
            <person name="Culley D."/>
            <person name="Crous P.W."/>
            <person name="Fauchery L."/>
            <person name="Girlanda M."/>
            <person name="Hayes R.D."/>
            <person name="Keri Z."/>
            <person name="LaButti K."/>
            <person name="Lipzen A."/>
            <person name="Lombard V."/>
            <person name="Magnuson J."/>
            <person name="Maillard F."/>
            <person name="Murat C."/>
            <person name="Nolan M."/>
            <person name="Ohm R.A."/>
            <person name="Pangilinan J."/>
            <person name="Pereira M.F."/>
            <person name="Perotto S."/>
            <person name="Peter M."/>
            <person name="Pfister S."/>
            <person name="Riley R."/>
            <person name="Sitrit Y."/>
            <person name="Stielow J.B."/>
            <person name="Szollosi G."/>
            <person name="Zifcakova L."/>
            <person name="Stursova M."/>
            <person name="Spatafora J.W."/>
            <person name="Tedersoo L."/>
            <person name="Vaario L.M."/>
            <person name="Yamada A."/>
            <person name="Yan M."/>
            <person name="Wang P."/>
            <person name="Xu J."/>
            <person name="Bruns T."/>
            <person name="Baldrian P."/>
            <person name="Vilgalys R."/>
            <person name="Dunand C."/>
            <person name="Henrissat B."/>
            <person name="Grigoriev I.V."/>
            <person name="Hibbett D."/>
            <person name="Nagy L.G."/>
            <person name="Martin F.M."/>
        </authorList>
    </citation>
    <scope>NUCLEOTIDE SEQUENCE</scope>
    <source>
        <strain evidence="2">UP504</strain>
    </source>
</reference>
<organism evidence="2 3">
    <name type="scientific">Hydnum rufescens UP504</name>
    <dbReference type="NCBI Taxonomy" id="1448309"/>
    <lineage>
        <taxon>Eukaryota</taxon>
        <taxon>Fungi</taxon>
        <taxon>Dikarya</taxon>
        <taxon>Basidiomycota</taxon>
        <taxon>Agaricomycotina</taxon>
        <taxon>Agaricomycetes</taxon>
        <taxon>Cantharellales</taxon>
        <taxon>Hydnaceae</taxon>
        <taxon>Hydnum</taxon>
    </lineage>
</organism>
<dbReference type="OrthoDB" id="2142724at2759"/>
<keyword evidence="3" id="KW-1185">Reference proteome</keyword>
<dbReference type="InterPro" id="IPR036397">
    <property type="entry name" value="RNaseH_sf"/>
</dbReference>
<name>A0A9P6DPS4_9AGAM</name>